<evidence type="ECO:0000313" key="1">
    <source>
        <dbReference type="EMBL" id="MDS1115666.1"/>
    </source>
</evidence>
<protein>
    <recommendedName>
        <fullName evidence="5">MaoC like domain-containing protein</fullName>
    </recommendedName>
</protein>
<sequence>MTRDVYVEDLVPGDRISLEGTPRVVRTTSRLENNQLRIELVKGNDDLHEVVLDRTVKLQVN</sequence>
<dbReference type="EMBL" id="FNLM01000034">
    <property type="protein sequence ID" value="SDU42162.1"/>
    <property type="molecule type" value="Genomic_DNA"/>
</dbReference>
<evidence type="ECO:0000313" key="2">
    <source>
        <dbReference type="EMBL" id="SDU42162.1"/>
    </source>
</evidence>
<name>A0A1H2IDF5_9ACTN</name>
<evidence type="ECO:0000313" key="4">
    <source>
        <dbReference type="Proteomes" id="UP001265083"/>
    </source>
</evidence>
<organism evidence="2 3">
    <name type="scientific">Gordonia westfalica</name>
    <dbReference type="NCBI Taxonomy" id="158898"/>
    <lineage>
        <taxon>Bacteria</taxon>
        <taxon>Bacillati</taxon>
        <taxon>Actinomycetota</taxon>
        <taxon>Actinomycetes</taxon>
        <taxon>Mycobacteriales</taxon>
        <taxon>Gordoniaceae</taxon>
        <taxon>Gordonia</taxon>
    </lineage>
</organism>
<dbReference type="Proteomes" id="UP001265083">
    <property type="component" value="Unassembled WGS sequence"/>
</dbReference>
<proteinExistence type="predicted"/>
<reference evidence="2 3" key="1">
    <citation type="submission" date="2016-10" db="EMBL/GenBank/DDBJ databases">
        <authorList>
            <person name="de Groot N.N."/>
        </authorList>
    </citation>
    <scope>NUCLEOTIDE SEQUENCE [LARGE SCALE GENOMIC DNA]</scope>
    <source>
        <strain evidence="2 3">DSM 44215</strain>
    </source>
</reference>
<evidence type="ECO:0000313" key="3">
    <source>
        <dbReference type="Proteomes" id="UP000183180"/>
    </source>
</evidence>
<dbReference type="OrthoDB" id="4377345at2"/>
<dbReference type="EMBL" id="JAVLUS010000015">
    <property type="protein sequence ID" value="MDS1115666.1"/>
    <property type="molecule type" value="Genomic_DNA"/>
</dbReference>
<dbReference type="AlphaFoldDB" id="A0A1H2IDF5"/>
<reference evidence="1 4" key="2">
    <citation type="submission" date="2023-08" db="EMBL/GenBank/DDBJ databases">
        <title>Bioegradation of LLDPE and BLDPE plastic by marine bacteria from coast plastic debris.</title>
        <authorList>
            <person name="Rong Z."/>
        </authorList>
    </citation>
    <scope>NUCLEOTIDE SEQUENCE [LARGE SCALE GENOMIC DNA]</scope>
    <source>
        <strain evidence="1 4">Z-2</strain>
    </source>
</reference>
<accession>A0A1H2IDF5</accession>
<dbReference type="Proteomes" id="UP000183180">
    <property type="component" value="Unassembled WGS sequence"/>
</dbReference>
<gene>
    <name evidence="1" type="ORF">RD149_18100</name>
    <name evidence="2" type="ORF">SAMN04488548_1341061</name>
</gene>
<dbReference type="RefSeq" id="WP_074849411.1">
    <property type="nucleotide sequence ID" value="NZ_FNLM01000034.1"/>
</dbReference>
<evidence type="ECO:0008006" key="5">
    <source>
        <dbReference type="Google" id="ProtNLM"/>
    </source>
</evidence>
<keyword evidence="4" id="KW-1185">Reference proteome</keyword>